<feature type="compositionally biased region" description="Basic and acidic residues" evidence="1">
    <location>
        <begin position="1"/>
        <end position="15"/>
    </location>
</feature>
<organism evidence="2 3">
    <name type="scientific">Racocetra fulgida</name>
    <dbReference type="NCBI Taxonomy" id="60492"/>
    <lineage>
        <taxon>Eukaryota</taxon>
        <taxon>Fungi</taxon>
        <taxon>Fungi incertae sedis</taxon>
        <taxon>Mucoromycota</taxon>
        <taxon>Glomeromycotina</taxon>
        <taxon>Glomeromycetes</taxon>
        <taxon>Diversisporales</taxon>
        <taxon>Gigasporaceae</taxon>
        <taxon>Racocetra</taxon>
    </lineage>
</organism>
<accession>A0A9N8W877</accession>
<dbReference type="Proteomes" id="UP000789396">
    <property type="component" value="Unassembled WGS sequence"/>
</dbReference>
<evidence type="ECO:0000313" key="2">
    <source>
        <dbReference type="EMBL" id="CAG8480341.1"/>
    </source>
</evidence>
<name>A0A9N8W877_9GLOM</name>
<proteinExistence type="predicted"/>
<dbReference type="OrthoDB" id="2431285at2759"/>
<comment type="caution">
    <text evidence="2">The sequence shown here is derived from an EMBL/GenBank/DDBJ whole genome shotgun (WGS) entry which is preliminary data.</text>
</comment>
<feature type="non-terminal residue" evidence="2">
    <location>
        <position position="120"/>
    </location>
</feature>
<evidence type="ECO:0000256" key="1">
    <source>
        <dbReference type="SAM" id="MobiDB-lite"/>
    </source>
</evidence>
<reference evidence="2" key="1">
    <citation type="submission" date="2021-06" db="EMBL/GenBank/DDBJ databases">
        <authorList>
            <person name="Kallberg Y."/>
            <person name="Tangrot J."/>
            <person name="Rosling A."/>
        </authorList>
    </citation>
    <scope>NUCLEOTIDE SEQUENCE</scope>
    <source>
        <strain evidence="2">IN212</strain>
    </source>
</reference>
<sequence>FEIEIKDEAEEVKAEVEEDKVEEDEVREAEVEKTEVKEAEIEVEEEVDNNLKTEEVTIDEAAIIEKIYYHFEFSNSDKDSVVKIKKISYSVTLNKCKSFILYIEQQGLIKFIEDQDLPVL</sequence>
<dbReference type="AlphaFoldDB" id="A0A9N8W877"/>
<keyword evidence="3" id="KW-1185">Reference proteome</keyword>
<dbReference type="EMBL" id="CAJVPZ010000944">
    <property type="protein sequence ID" value="CAG8480341.1"/>
    <property type="molecule type" value="Genomic_DNA"/>
</dbReference>
<protein>
    <submittedName>
        <fullName evidence="2">13571_t:CDS:1</fullName>
    </submittedName>
</protein>
<evidence type="ECO:0000313" key="3">
    <source>
        <dbReference type="Proteomes" id="UP000789396"/>
    </source>
</evidence>
<gene>
    <name evidence="2" type="ORF">RFULGI_LOCUS1512</name>
</gene>
<feature type="region of interest" description="Disordered" evidence="1">
    <location>
        <begin position="1"/>
        <end position="31"/>
    </location>
</feature>
<feature type="compositionally biased region" description="Acidic residues" evidence="1">
    <location>
        <begin position="16"/>
        <end position="27"/>
    </location>
</feature>